<name>A0A1H9SS58_9RHOB</name>
<gene>
    <name evidence="1" type="ORF">SAMN04490244_103371</name>
</gene>
<reference evidence="1 2" key="1">
    <citation type="submission" date="2016-10" db="EMBL/GenBank/DDBJ databases">
        <authorList>
            <person name="de Groot N.N."/>
        </authorList>
    </citation>
    <scope>NUCLEOTIDE SEQUENCE [LARGE SCALE GENOMIC DNA]</scope>
    <source>
        <strain evidence="1 2">DSM 23042</strain>
    </source>
</reference>
<organism evidence="1 2">
    <name type="scientific">Tranquillimonas rosea</name>
    <dbReference type="NCBI Taxonomy" id="641238"/>
    <lineage>
        <taxon>Bacteria</taxon>
        <taxon>Pseudomonadati</taxon>
        <taxon>Pseudomonadota</taxon>
        <taxon>Alphaproteobacteria</taxon>
        <taxon>Rhodobacterales</taxon>
        <taxon>Roseobacteraceae</taxon>
        <taxon>Tranquillimonas</taxon>
    </lineage>
</organism>
<evidence type="ECO:0000313" key="2">
    <source>
        <dbReference type="Proteomes" id="UP000198885"/>
    </source>
</evidence>
<dbReference type="InterPro" id="IPR011009">
    <property type="entry name" value="Kinase-like_dom_sf"/>
</dbReference>
<dbReference type="OrthoDB" id="115252at2"/>
<proteinExistence type="predicted"/>
<evidence type="ECO:0008006" key="3">
    <source>
        <dbReference type="Google" id="ProtNLM"/>
    </source>
</evidence>
<dbReference type="AlphaFoldDB" id="A0A1H9SS58"/>
<dbReference type="SUPFAM" id="SSF56112">
    <property type="entry name" value="Protein kinase-like (PK-like)"/>
    <property type="match status" value="1"/>
</dbReference>
<evidence type="ECO:0000313" key="1">
    <source>
        <dbReference type="EMBL" id="SER87840.1"/>
    </source>
</evidence>
<accession>A0A1H9SS58</accession>
<dbReference type="EMBL" id="FOGU01000003">
    <property type="protein sequence ID" value="SER87840.1"/>
    <property type="molecule type" value="Genomic_DNA"/>
</dbReference>
<dbReference type="STRING" id="641238.SAMN04490244_103371"/>
<sequence length="364" mass="39900">MPNSEIPASLDEVDLNWVTAALESTGHATPRIEELRVEPVDAACSTAARLHLRGSANGEALPPTMFLKLCPPGHDFLGASEVAYYTRDYVGLDDAPLVRCHAAIGPHDMDVADSIGEGYALLLADLTASHTDNKTIPPTRSHARCLGASLGKLHAHRWGMAGDPDGTHDLDADLDRYLGHVGRGLEPVLEALGDEIDARRRDRLRRVLDEDVERMRLRARDGSGVALLHGDPNPTNVLTLRPGIQGEPGGPALCLVDRQPFAWSLRLWLGTLDLVHASVPYWSPATRRAQERVLLEGYHEALCGAGVTDYPFARLVEDWRACLCQGALVAVEWGADAEALDGMRWLWQDQLDRALRAVMDWDDM</sequence>
<dbReference type="RefSeq" id="WP_092690813.1">
    <property type="nucleotide sequence ID" value="NZ_FOGU01000003.1"/>
</dbReference>
<keyword evidence="2" id="KW-1185">Reference proteome</keyword>
<protein>
    <recommendedName>
        <fullName evidence="3">Phosphotransferase enzyme family protein</fullName>
    </recommendedName>
</protein>
<dbReference type="Proteomes" id="UP000198885">
    <property type="component" value="Unassembled WGS sequence"/>
</dbReference>